<keyword evidence="9" id="KW-1185">Reference proteome</keyword>
<evidence type="ECO:0000256" key="2">
    <source>
        <dbReference type="ARBA" id="ARBA00022692"/>
    </source>
</evidence>
<dbReference type="InterPro" id="IPR001182">
    <property type="entry name" value="FtsW/RodA"/>
</dbReference>
<evidence type="ECO:0000256" key="3">
    <source>
        <dbReference type="ARBA" id="ARBA00022960"/>
    </source>
</evidence>
<keyword evidence="2 7" id="KW-0812">Transmembrane</keyword>
<keyword evidence="3" id="KW-0133">Cell shape</keyword>
<protein>
    <submittedName>
        <fullName evidence="8">Cell division protein</fullName>
    </submittedName>
</protein>
<sequence>MVTIEALTPSRSRWRELALLVPAVGIGVYAYLQVGLATRGAVPEDLLAFAGLLGGVALAVHLVLRWRAPYADQVMLPLVVALNGIGLAMIARVHIALEGRDVSWDVDPSRQMMWVAVGAAAALTVLVALRDHRTLRRYTWTALVAGLVLLLLPMLPGIGMTINGSQLWVRVGPLTLQPAELAKLCFAVFFAGYLVTHRDTLTLAGRKVLGVALPRLRDLGPIILAWAVSVGVLLSQRELGTSILLFGLFIAMLYVATERLSWVIIGLLLTLGGVALVAANVGYVQARFDVWLHALDPEIYNRNPGGSGQIVSGLFGMANGGLFGTGWGEGYPQLTYSANADMIMPSLAEELGLTGIVAVLLMYVLLVQRGLRTAIGIRDGFGKLLACGLSFTMALQCFIVVGGATRVIPLSGLTMPFLAAGGSSLLANWIILALLLRLSDGARRPGANVEATPIAVVSAPRAPAVAAAGGSAGPVRASIADREEPAAPASSERDDGQTYDDDATGRLDPPPGVGPA</sequence>
<organism evidence="8 9">
    <name type="scientific">Serinibacter arcticus</name>
    <dbReference type="NCBI Taxonomy" id="1655435"/>
    <lineage>
        <taxon>Bacteria</taxon>
        <taxon>Bacillati</taxon>
        <taxon>Actinomycetota</taxon>
        <taxon>Actinomycetes</taxon>
        <taxon>Micrococcales</taxon>
        <taxon>Beutenbergiaceae</taxon>
        <taxon>Serinibacter</taxon>
    </lineage>
</organism>
<evidence type="ECO:0000256" key="1">
    <source>
        <dbReference type="ARBA" id="ARBA00004141"/>
    </source>
</evidence>
<dbReference type="GO" id="GO:0008360">
    <property type="term" value="P:regulation of cell shape"/>
    <property type="evidence" value="ECO:0007669"/>
    <property type="project" value="UniProtKB-KW"/>
</dbReference>
<dbReference type="OrthoDB" id="9812661at2"/>
<evidence type="ECO:0000313" key="9">
    <source>
        <dbReference type="Proteomes" id="UP000245166"/>
    </source>
</evidence>
<feature type="transmembrane region" description="Helical" evidence="7">
    <location>
        <begin position="383"/>
        <end position="405"/>
    </location>
</feature>
<feature type="transmembrane region" description="Helical" evidence="7">
    <location>
        <begin position="351"/>
        <end position="371"/>
    </location>
</feature>
<comment type="subcellular location">
    <subcellularLocation>
        <location evidence="1">Membrane</location>
        <topology evidence="1">Multi-pass membrane protein</topology>
    </subcellularLocation>
</comment>
<feature type="transmembrane region" description="Helical" evidence="7">
    <location>
        <begin position="174"/>
        <end position="195"/>
    </location>
</feature>
<feature type="compositionally biased region" description="Basic and acidic residues" evidence="6">
    <location>
        <begin position="479"/>
        <end position="496"/>
    </location>
</feature>
<dbReference type="GO" id="GO:0005886">
    <property type="term" value="C:plasma membrane"/>
    <property type="evidence" value="ECO:0007669"/>
    <property type="project" value="TreeGrafter"/>
</dbReference>
<evidence type="ECO:0000256" key="6">
    <source>
        <dbReference type="SAM" id="MobiDB-lite"/>
    </source>
</evidence>
<feature type="transmembrane region" description="Helical" evidence="7">
    <location>
        <begin position="112"/>
        <end position="129"/>
    </location>
</feature>
<feature type="transmembrane region" description="Helical" evidence="7">
    <location>
        <begin position="141"/>
        <end position="162"/>
    </location>
</feature>
<feature type="transmembrane region" description="Helical" evidence="7">
    <location>
        <begin position="46"/>
        <end position="64"/>
    </location>
</feature>
<dbReference type="PANTHER" id="PTHR30474:SF3">
    <property type="entry name" value="PEPTIDOGLYCAN GLYCOSYLTRANSFERASE RODA"/>
    <property type="match status" value="1"/>
</dbReference>
<dbReference type="AlphaFoldDB" id="A0A2U1ZW34"/>
<evidence type="ECO:0000256" key="4">
    <source>
        <dbReference type="ARBA" id="ARBA00022989"/>
    </source>
</evidence>
<dbReference type="RefSeq" id="WP_109229531.1">
    <property type="nucleotide sequence ID" value="NZ_PYHR01000002.1"/>
</dbReference>
<dbReference type="GO" id="GO:0051301">
    <property type="term" value="P:cell division"/>
    <property type="evidence" value="ECO:0007669"/>
    <property type="project" value="UniProtKB-KW"/>
</dbReference>
<reference evidence="8 9" key="1">
    <citation type="submission" date="2018-03" db="EMBL/GenBank/DDBJ databases">
        <title>Genome assembly of novel Miniimonas species PCH200.</title>
        <authorList>
            <person name="Thakur V."/>
            <person name="Kumar V."/>
            <person name="Singh D."/>
        </authorList>
    </citation>
    <scope>NUCLEOTIDE SEQUENCE [LARGE SCALE GENOMIC DNA]</scope>
    <source>
        <strain evidence="8 9">PCH200</strain>
    </source>
</reference>
<feature type="transmembrane region" description="Helical" evidence="7">
    <location>
        <begin position="17"/>
        <end position="34"/>
    </location>
</feature>
<dbReference type="GO" id="GO:0032153">
    <property type="term" value="C:cell division site"/>
    <property type="evidence" value="ECO:0007669"/>
    <property type="project" value="TreeGrafter"/>
</dbReference>
<name>A0A2U1ZW34_9MICO</name>
<evidence type="ECO:0000256" key="7">
    <source>
        <dbReference type="SAM" id="Phobius"/>
    </source>
</evidence>
<evidence type="ECO:0000256" key="5">
    <source>
        <dbReference type="ARBA" id="ARBA00023136"/>
    </source>
</evidence>
<keyword evidence="4 7" id="KW-1133">Transmembrane helix</keyword>
<comment type="caution">
    <text evidence="8">The sequence shown here is derived from an EMBL/GenBank/DDBJ whole genome shotgun (WGS) entry which is preliminary data.</text>
</comment>
<feature type="transmembrane region" description="Helical" evidence="7">
    <location>
        <begin position="76"/>
        <end position="97"/>
    </location>
</feature>
<feature type="compositionally biased region" description="Low complexity" evidence="6">
    <location>
        <begin position="468"/>
        <end position="478"/>
    </location>
</feature>
<feature type="region of interest" description="Disordered" evidence="6">
    <location>
        <begin position="468"/>
        <end position="516"/>
    </location>
</feature>
<dbReference type="EMBL" id="PYHR01000002">
    <property type="protein sequence ID" value="PWD51150.1"/>
    <property type="molecule type" value="Genomic_DNA"/>
</dbReference>
<gene>
    <name evidence="8" type="ORF">C8046_11335</name>
</gene>
<evidence type="ECO:0000313" key="8">
    <source>
        <dbReference type="EMBL" id="PWD51150.1"/>
    </source>
</evidence>
<accession>A0A2U1ZW34</accession>
<feature type="transmembrane region" description="Helical" evidence="7">
    <location>
        <begin position="263"/>
        <end position="283"/>
    </location>
</feature>
<proteinExistence type="predicted"/>
<dbReference type="PANTHER" id="PTHR30474">
    <property type="entry name" value="CELL CYCLE PROTEIN"/>
    <property type="match status" value="1"/>
</dbReference>
<keyword evidence="8" id="KW-0132">Cell division</keyword>
<keyword evidence="8" id="KW-0131">Cell cycle</keyword>
<feature type="transmembrane region" description="Helical" evidence="7">
    <location>
        <begin position="239"/>
        <end position="256"/>
    </location>
</feature>
<dbReference type="Pfam" id="PF01098">
    <property type="entry name" value="FTSW_RODA_SPOVE"/>
    <property type="match status" value="1"/>
</dbReference>
<feature type="transmembrane region" description="Helical" evidence="7">
    <location>
        <begin position="417"/>
        <end position="436"/>
    </location>
</feature>
<keyword evidence="5 7" id="KW-0472">Membrane</keyword>
<dbReference type="GO" id="GO:0015648">
    <property type="term" value="F:lipid-linked peptidoglycan transporter activity"/>
    <property type="evidence" value="ECO:0007669"/>
    <property type="project" value="TreeGrafter"/>
</dbReference>
<dbReference type="Proteomes" id="UP000245166">
    <property type="component" value="Unassembled WGS sequence"/>
</dbReference>